<dbReference type="Proteomes" id="UP001187531">
    <property type="component" value="Unassembled WGS sequence"/>
</dbReference>
<evidence type="ECO:0000256" key="1">
    <source>
        <dbReference type="SAM" id="MobiDB-lite"/>
    </source>
</evidence>
<reference evidence="2" key="1">
    <citation type="submission" date="2023-07" db="EMBL/GenBank/DDBJ databases">
        <title>Chromosome-level genome assembly of Artemia franciscana.</title>
        <authorList>
            <person name="Jo E."/>
        </authorList>
    </citation>
    <scope>NUCLEOTIDE SEQUENCE</scope>
    <source>
        <tissue evidence="2">Whole body</tissue>
    </source>
</reference>
<evidence type="ECO:0000313" key="2">
    <source>
        <dbReference type="EMBL" id="KAK2712838.1"/>
    </source>
</evidence>
<organism evidence="2 3">
    <name type="scientific">Artemia franciscana</name>
    <name type="common">Brine shrimp</name>
    <name type="synonym">Artemia sanfranciscana</name>
    <dbReference type="NCBI Taxonomy" id="6661"/>
    <lineage>
        <taxon>Eukaryota</taxon>
        <taxon>Metazoa</taxon>
        <taxon>Ecdysozoa</taxon>
        <taxon>Arthropoda</taxon>
        <taxon>Crustacea</taxon>
        <taxon>Branchiopoda</taxon>
        <taxon>Anostraca</taxon>
        <taxon>Artemiidae</taxon>
        <taxon>Artemia</taxon>
    </lineage>
</organism>
<dbReference type="AlphaFoldDB" id="A0AA88HKD5"/>
<comment type="caution">
    <text evidence="2">The sequence shown here is derived from an EMBL/GenBank/DDBJ whole genome shotgun (WGS) entry which is preliminary data.</text>
</comment>
<evidence type="ECO:0000313" key="3">
    <source>
        <dbReference type="Proteomes" id="UP001187531"/>
    </source>
</evidence>
<proteinExistence type="predicted"/>
<dbReference type="EMBL" id="JAVRJZ010000015">
    <property type="protein sequence ID" value="KAK2712838.1"/>
    <property type="molecule type" value="Genomic_DNA"/>
</dbReference>
<protein>
    <submittedName>
        <fullName evidence="2">Uncharacterized protein</fullName>
    </submittedName>
</protein>
<name>A0AA88HKD5_ARTSF</name>
<gene>
    <name evidence="2" type="ORF">QYM36_011512</name>
</gene>
<sequence>MQPSFMMVPPLLQNELEFDDSDIAPEHVAKIIHNLSVDKAPDINSVSNVVVQVFASCLASLLASLLTFVQILVLPAVPQDELDNTMVEVDPDTPPTPPPKKPPLRINMKAQI</sequence>
<feature type="compositionally biased region" description="Pro residues" evidence="1">
    <location>
        <begin position="92"/>
        <end position="101"/>
    </location>
</feature>
<keyword evidence="3" id="KW-1185">Reference proteome</keyword>
<feature type="region of interest" description="Disordered" evidence="1">
    <location>
        <begin position="85"/>
        <end position="112"/>
    </location>
</feature>
<accession>A0AA88HKD5</accession>